<accession>A0A8J2JCH1</accession>
<dbReference type="Pfam" id="PF00060">
    <property type="entry name" value="Lig_chan"/>
    <property type="match status" value="1"/>
</dbReference>
<proteinExistence type="inferred from homology"/>
<keyword evidence="2" id="KW-0472">Membrane</keyword>
<evidence type="ECO:0000259" key="3">
    <source>
        <dbReference type="Pfam" id="PF00060"/>
    </source>
</evidence>
<gene>
    <name evidence="4" type="ORF">AFUS01_LOCUS6518</name>
</gene>
<dbReference type="GO" id="GO:0015276">
    <property type="term" value="F:ligand-gated monoatomic ion channel activity"/>
    <property type="evidence" value="ECO:0007669"/>
    <property type="project" value="InterPro"/>
</dbReference>
<sequence>GKSWGMFASPFEPDLWLCLFILMMALAAIVTINSRHQQHGASNFILRFQYRLLNTIGILFEHCEEYGRSNLQAESCHVRIVIQLYILMVVVISNAYKGTLKSDFSVEEDAKTELQYFHELQDFQLYLLVETRDCEYIGPPDVSSNIHLTCTLNTKMRPYCDFYHQLQAERARLEVLGMVTWDRDASKRFVRKSSTIADAQNQTFVKCQNSVAELLAKGLEEKLAFVSTSEDFDYNWDLISTEMGKNSHEKIRLGHNLKVEDGFLGGFEGYSITPGLDVRYHHWVPDRLRISVSSGIYSLWERWDKIRFPKHGNQSHHRRVGTHTKWDSLSLQCYDVRVLFYTFVIGISVLPAFCLICEFFVKRRLFPSVCKIIEDSFTYINNNNAALFVRRCTPRYSCAFSPRQSMSKENSNCGKTK</sequence>
<feature type="non-terminal residue" evidence="4">
    <location>
        <position position="1"/>
    </location>
</feature>
<dbReference type="Proteomes" id="UP000708208">
    <property type="component" value="Unassembled WGS sequence"/>
</dbReference>
<dbReference type="EMBL" id="CAJVCH010042947">
    <property type="protein sequence ID" value="CAG7717041.1"/>
    <property type="molecule type" value="Genomic_DNA"/>
</dbReference>
<keyword evidence="2" id="KW-1133">Transmembrane helix</keyword>
<keyword evidence="2" id="KW-0812">Transmembrane</keyword>
<organism evidence="4 5">
    <name type="scientific">Allacma fusca</name>
    <dbReference type="NCBI Taxonomy" id="39272"/>
    <lineage>
        <taxon>Eukaryota</taxon>
        <taxon>Metazoa</taxon>
        <taxon>Ecdysozoa</taxon>
        <taxon>Arthropoda</taxon>
        <taxon>Hexapoda</taxon>
        <taxon>Collembola</taxon>
        <taxon>Symphypleona</taxon>
        <taxon>Sminthuridae</taxon>
        <taxon>Allacma</taxon>
    </lineage>
</organism>
<feature type="transmembrane region" description="Helical" evidence="2">
    <location>
        <begin position="338"/>
        <end position="361"/>
    </location>
</feature>
<keyword evidence="5" id="KW-1185">Reference proteome</keyword>
<reference evidence="4" key="1">
    <citation type="submission" date="2021-06" db="EMBL/GenBank/DDBJ databases">
        <authorList>
            <person name="Hodson N. C."/>
            <person name="Mongue J. A."/>
            <person name="Jaron S. K."/>
        </authorList>
    </citation>
    <scope>NUCLEOTIDE SEQUENCE</scope>
</reference>
<evidence type="ECO:0000256" key="2">
    <source>
        <dbReference type="SAM" id="Phobius"/>
    </source>
</evidence>
<protein>
    <recommendedName>
        <fullName evidence="3">Ionotropic glutamate receptor C-terminal domain-containing protein</fullName>
    </recommendedName>
</protein>
<dbReference type="InterPro" id="IPR001320">
    <property type="entry name" value="Iontro_rcpt_C"/>
</dbReference>
<comment type="caution">
    <text evidence="4">The sequence shown here is derived from an EMBL/GenBank/DDBJ whole genome shotgun (WGS) entry which is preliminary data.</text>
</comment>
<feature type="transmembrane region" description="Helical" evidence="2">
    <location>
        <begin position="14"/>
        <end position="32"/>
    </location>
</feature>
<evidence type="ECO:0000313" key="5">
    <source>
        <dbReference type="Proteomes" id="UP000708208"/>
    </source>
</evidence>
<comment type="similarity">
    <text evidence="1">Belongs to the glutamate-gated ion channel (TC 1.A.10.1) family.</text>
</comment>
<dbReference type="AlphaFoldDB" id="A0A8J2JCH1"/>
<feature type="domain" description="Ionotropic glutamate receptor C-terminal" evidence="3">
    <location>
        <begin position="14"/>
        <end position="347"/>
    </location>
</feature>
<evidence type="ECO:0000313" key="4">
    <source>
        <dbReference type="EMBL" id="CAG7717041.1"/>
    </source>
</evidence>
<dbReference type="GO" id="GO:0016020">
    <property type="term" value="C:membrane"/>
    <property type="evidence" value="ECO:0007669"/>
    <property type="project" value="InterPro"/>
</dbReference>
<name>A0A8J2JCH1_9HEXA</name>
<feature type="transmembrane region" description="Helical" evidence="2">
    <location>
        <begin position="78"/>
        <end position="96"/>
    </location>
</feature>
<evidence type="ECO:0000256" key="1">
    <source>
        <dbReference type="ARBA" id="ARBA00008685"/>
    </source>
</evidence>